<gene>
    <name evidence="5" type="ORF">E5347_04160</name>
</gene>
<dbReference type="PROSITE" id="PS50995">
    <property type="entry name" value="HTH_MARR_2"/>
    <property type="match status" value="1"/>
</dbReference>
<evidence type="ECO:0000256" key="3">
    <source>
        <dbReference type="ARBA" id="ARBA00023163"/>
    </source>
</evidence>
<comment type="caution">
    <text evidence="5">The sequence shown here is derived from an EMBL/GenBank/DDBJ whole genome shotgun (WGS) entry which is preliminary data.</text>
</comment>
<feature type="domain" description="HTH marR-type" evidence="4">
    <location>
        <begin position="1"/>
        <end position="139"/>
    </location>
</feature>
<dbReference type="GO" id="GO:0003677">
    <property type="term" value="F:DNA binding"/>
    <property type="evidence" value="ECO:0007669"/>
    <property type="project" value="UniProtKB-KW"/>
</dbReference>
<dbReference type="InterPro" id="IPR036388">
    <property type="entry name" value="WH-like_DNA-bd_sf"/>
</dbReference>
<proteinExistence type="predicted"/>
<organism evidence="5 6">
    <name type="scientific">Clostridium sartagoforme</name>
    <dbReference type="NCBI Taxonomy" id="84031"/>
    <lineage>
        <taxon>Bacteria</taxon>
        <taxon>Bacillati</taxon>
        <taxon>Bacillota</taxon>
        <taxon>Clostridia</taxon>
        <taxon>Eubacteriales</taxon>
        <taxon>Clostridiaceae</taxon>
        <taxon>Clostridium</taxon>
    </lineage>
</organism>
<dbReference type="SMART" id="SM00347">
    <property type="entry name" value="HTH_MARR"/>
    <property type="match status" value="1"/>
</dbReference>
<protein>
    <submittedName>
        <fullName evidence="5">MarR family transcriptional regulator</fullName>
    </submittedName>
</protein>
<dbReference type="SUPFAM" id="SSF46785">
    <property type="entry name" value="Winged helix' DNA-binding domain"/>
    <property type="match status" value="1"/>
</dbReference>
<keyword evidence="2" id="KW-0238">DNA-binding</keyword>
<sequence>MSEIRHVGRQINILSHKIKRRIGKVGLEHGISGMQVKILGFIYTNSSKRDIFQKNIEEEFDIRRSSVTSVLNLMEKNELIKRCSVSEDARLKKIIITDKGIEVNKLVYKEIVKIEEIISATLSKEELDIFIGNLVKLNNSISE</sequence>
<keyword evidence="6" id="KW-1185">Reference proteome</keyword>
<evidence type="ECO:0000313" key="5">
    <source>
        <dbReference type="EMBL" id="TGY44020.1"/>
    </source>
</evidence>
<name>A0A4V3RLK2_9CLOT</name>
<keyword evidence="3" id="KW-0804">Transcription</keyword>
<evidence type="ECO:0000256" key="1">
    <source>
        <dbReference type="ARBA" id="ARBA00023015"/>
    </source>
</evidence>
<dbReference type="GO" id="GO:0003700">
    <property type="term" value="F:DNA-binding transcription factor activity"/>
    <property type="evidence" value="ECO:0007669"/>
    <property type="project" value="InterPro"/>
</dbReference>
<dbReference type="Pfam" id="PF12802">
    <property type="entry name" value="MarR_2"/>
    <property type="match status" value="1"/>
</dbReference>
<evidence type="ECO:0000256" key="2">
    <source>
        <dbReference type="ARBA" id="ARBA00023125"/>
    </source>
</evidence>
<dbReference type="Gene3D" id="1.10.10.10">
    <property type="entry name" value="Winged helix-like DNA-binding domain superfamily/Winged helix DNA-binding domain"/>
    <property type="match status" value="1"/>
</dbReference>
<dbReference type="EMBL" id="SRYR01000001">
    <property type="protein sequence ID" value="TGY44020.1"/>
    <property type="molecule type" value="Genomic_DNA"/>
</dbReference>
<reference evidence="5 6" key="1">
    <citation type="submission" date="2019-04" db="EMBL/GenBank/DDBJ databases">
        <title>Microbes associate with the intestines of laboratory mice.</title>
        <authorList>
            <person name="Navarre W."/>
            <person name="Wong E."/>
            <person name="Huang K."/>
            <person name="Tropini C."/>
            <person name="Ng K."/>
            <person name="Yu B."/>
        </authorList>
    </citation>
    <scope>NUCLEOTIDE SEQUENCE [LARGE SCALE GENOMIC DNA]</scope>
    <source>
        <strain evidence="5 6">NM50_B9-20</strain>
    </source>
</reference>
<dbReference type="PANTHER" id="PTHR42756">
    <property type="entry name" value="TRANSCRIPTIONAL REGULATOR, MARR"/>
    <property type="match status" value="1"/>
</dbReference>
<dbReference type="AlphaFoldDB" id="A0A4V3RLK2"/>
<dbReference type="Proteomes" id="UP000306888">
    <property type="component" value="Unassembled WGS sequence"/>
</dbReference>
<dbReference type="InterPro" id="IPR000835">
    <property type="entry name" value="HTH_MarR-typ"/>
</dbReference>
<dbReference type="InterPro" id="IPR036390">
    <property type="entry name" value="WH_DNA-bd_sf"/>
</dbReference>
<dbReference type="OrthoDB" id="384891at2"/>
<evidence type="ECO:0000313" key="6">
    <source>
        <dbReference type="Proteomes" id="UP000306888"/>
    </source>
</evidence>
<accession>A0A4V3RLK2</accession>
<dbReference type="PRINTS" id="PR00598">
    <property type="entry name" value="HTHMARR"/>
</dbReference>
<dbReference type="PANTHER" id="PTHR42756:SF1">
    <property type="entry name" value="TRANSCRIPTIONAL REPRESSOR OF EMRAB OPERON"/>
    <property type="match status" value="1"/>
</dbReference>
<dbReference type="RefSeq" id="WP_136004952.1">
    <property type="nucleotide sequence ID" value="NZ_SRYR01000001.1"/>
</dbReference>
<keyword evidence="1" id="KW-0805">Transcription regulation</keyword>
<evidence type="ECO:0000259" key="4">
    <source>
        <dbReference type="PROSITE" id="PS50995"/>
    </source>
</evidence>